<evidence type="ECO:0000313" key="1">
    <source>
        <dbReference type="EMBL" id="AAT42686.1"/>
    </source>
</evidence>
<dbReference type="EMBL" id="AE017261">
    <property type="protein sequence ID" value="AAT42686.1"/>
    <property type="molecule type" value="Genomic_DNA"/>
</dbReference>
<dbReference type="AlphaFoldDB" id="Q6L2W5"/>
<proteinExistence type="predicted"/>
<protein>
    <submittedName>
        <fullName evidence="1">Uncharacterized protein</fullName>
    </submittedName>
</protein>
<reference evidence="1 2" key="1">
    <citation type="journal article" date="2004" name="Proc. Natl. Acad. Sci. U.S.A.">
        <title>Genome sequence of Picrophilus torridus and its implications for life around pH 0.</title>
        <authorList>
            <person name="Futterer O."/>
            <person name="Angelov A."/>
            <person name="Liesegang H."/>
            <person name="Gottschalk G."/>
            <person name="Schleper C."/>
            <person name="Schepers B."/>
            <person name="Dock C."/>
            <person name="Antranikian G."/>
            <person name="Liebl W."/>
        </authorList>
    </citation>
    <scope>NUCLEOTIDE SEQUENCE [LARGE SCALE GENOMIC DNA]</scope>
    <source>
        <strain evidence="2">ATCC 700027 / DSM 9790 / JCM 10055 / NBRC 100828</strain>
    </source>
</reference>
<name>Q6L2W5_PICTO</name>
<dbReference type="PaxDb" id="263820-PTO0101"/>
<organism evidence="1 2">
    <name type="scientific">Picrophilus torridus (strain ATCC 700027 / DSM 9790 / JCM 10055 / NBRC 100828 / KAW 2/3)</name>
    <dbReference type="NCBI Taxonomy" id="1122961"/>
    <lineage>
        <taxon>Archaea</taxon>
        <taxon>Methanobacteriati</taxon>
        <taxon>Thermoplasmatota</taxon>
        <taxon>Thermoplasmata</taxon>
        <taxon>Thermoplasmatales</taxon>
        <taxon>Picrophilaceae</taxon>
        <taxon>Picrophilus</taxon>
    </lineage>
</organism>
<dbReference type="Proteomes" id="UP000000438">
    <property type="component" value="Chromosome"/>
</dbReference>
<gene>
    <name evidence="1" type="ordered locus">PTO0101</name>
</gene>
<dbReference type="HOGENOM" id="CLU_1648364_0_0_2"/>
<sequence>MIDPFMDSCYTVPGSSNIKGNLEIEDAEIDPENIFVIDKNYVITRSMEPPVIYVDYSYIGPETIYDEDPEEVLKRYDVLRDYKDPAVIHFLPFNCKKSVFKRLFSSTELNGILTLEDAERMVLNDYFLRILSMFSYEKIITDDDDIKRLLMDNVNLEFID</sequence>
<accession>Q6L2W5</accession>
<dbReference type="InParanoid" id="Q6L2W5"/>
<dbReference type="KEGG" id="pto:PTO0101"/>
<evidence type="ECO:0000313" key="2">
    <source>
        <dbReference type="Proteomes" id="UP000000438"/>
    </source>
</evidence>